<protein>
    <submittedName>
        <fullName evidence="1">Uncharacterized protein</fullName>
    </submittedName>
</protein>
<dbReference type="Proteomes" id="UP001057402">
    <property type="component" value="Chromosome 5"/>
</dbReference>
<accession>A0ACB9QQQ6</accession>
<dbReference type="EMBL" id="CM042884">
    <property type="protein sequence ID" value="KAI4368964.1"/>
    <property type="molecule type" value="Genomic_DNA"/>
</dbReference>
<reference evidence="2" key="1">
    <citation type="journal article" date="2023" name="Front. Plant Sci.">
        <title>Chromosomal-level genome assembly of Melastoma candidum provides insights into trichome evolution.</title>
        <authorList>
            <person name="Zhong Y."/>
            <person name="Wu W."/>
            <person name="Sun C."/>
            <person name="Zou P."/>
            <person name="Liu Y."/>
            <person name="Dai S."/>
            <person name="Zhou R."/>
        </authorList>
    </citation>
    <scope>NUCLEOTIDE SEQUENCE [LARGE SCALE GENOMIC DNA]</scope>
</reference>
<keyword evidence="2" id="KW-1185">Reference proteome</keyword>
<comment type="caution">
    <text evidence="1">The sequence shown here is derived from an EMBL/GenBank/DDBJ whole genome shotgun (WGS) entry which is preliminary data.</text>
</comment>
<evidence type="ECO:0000313" key="2">
    <source>
        <dbReference type="Proteomes" id="UP001057402"/>
    </source>
</evidence>
<name>A0ACB9QQQ6_9MYRT</name>
<organism evidence="1 2">
    <name type="scientific">Melastoma candidum</name>
    <dbReference type="NCBI Taxonomy" id="119954"/>
    <lineage>
        <taxon>Eukaryota</taxon>
        <taxon>Viridiplantae</taxon>
        <taxon>Streptophyta</taxon>
        <taxon>Embryophyta</taxon>
        <taxon>Tracheophyta</taxon>
        <taxon>Spermatophyta</taxon>
        <taxon>Magnoliopsida</taxon>
        <taxon>eudicotyledons</taxon>
        <taxon>Gunneridae</taxon>
        <taxon>Pentapetalae</taxon>
        <taxon>rosids</taxon>
        <taxon>malvids</taxon>
        <taxon>Myrtales</taxon>
        <taxon>Melastomataceae</taxon>
        <taxon>Melastomatoideae</taxon>
        <taxon>Melastomateae</taxon>
        <taxon>Melastoma</taxon>
    </lineage>
</organism>
<sequence>MKSLAFCVLFLAVACLRDAGTEAARRSVRGLVRKEERRSMTTTEYGEISSAEVVAQGGARYHLQFITLEPNALFLPVLLHSDMVLYVHTGSGRLSWAFDGEDEEVRRVELRRGDIYRLPPGVIFYVQSDLKPERAKLRIHTIFANAEEGFYEPLIGAYSSIGDLLRGFNSRLLQEAFMAPEEVVEDITSAERPPPIVHGIPKQKKGKWGREALVLDSLMSERRSHVAVAEEFSNNKKRKAFNLYKADRDFENCNGWSIALTSKEVRMLDHSDIGVFMVNLTRGSMMAPHWNPTATEIAVVLQGSGMIRVACPSGAAMKESQCKGRSFRVSPGDVFAVPRFHPMSQMSFNNDSFVFMGFSASKKRNYPQFLVGRSSVLRTIRGGYPGRVIQHG</sequence>
<proteinExistence type="predicted"/>
<evidence type="ECO:0000313" key="1">
    <source>
        <dbReference type="EMBL" id="KAI4368964.1"/>
    </source>
</evidence>
<gene>
    <name evidence="1" type="ORF">MLD38_017461</name>
</gene>